<dbReference type="EMBL" id="JBDPZC010000011">
    <property type="protein sequence ID" value="MEO3715124.1"/>
    <property type="molecule type" value="Genomic_DNA"/>
</dbReference>
<dbReference type="RefSeq" id="WP_347612396.1">
    <property type="nucleotide sequence ID" value="NZ_JBDPZC010000011.1"/>
</dbReference>
<reference evidence="1 2" key="1">
    <citation type="submission" date="2024-05" db="EMBL/GenBank/DDBJ databases">
        <title>Roseateles sp. 2.12 16S ribosomal RNA gene Genome sequencing and assembly.</title>
        <authorList>
            <person name="Woo H."/>
        </authorList>
    </citation>
    <scope>NUCLEOTIDE SEQUENCE [LARGE SCALE GENOMIC DNA]</scope>
    <source>
        <strain evidence="1 2">2.12</strain>
    </source>
</reference>
<protein>
    <submittedName>
        <fullName evidence="1">Ornithine cyclodeaminase family protein</fullName>
    </submittedName>
</protein>
<gene>
    <name evidence="1" type="ORF">ABDJ40_20345</name>
</gene>
<keyword evidence="2" id="KW-1185">Reference proteome</keyword>
<comment type="caution">
    <text evidence="1">The sequence shown here is derived from an EMBL/GenBank/DDBJ whole genome shotgun (WGS) entry which is preliminary data.</text>
</comment>
<dbReference type="Proteomes" id="UP001462640">
    <property type="component" value="Unassembled WGS sequence"/>
</dbReference>
<sequence>MQVISAEQVDAALNFPDLIDALSVGFAAPFQMPARQLLELAPDQGHDRLGLLPAWTDRLIALKAFTYLPGNAARGESVLHAQVLVFDRRNGQPLAQLEGRSLTRWRTAAVSALASRLLSRPGARRLLLLGTGELACPLVQAHLSVRPLDEVLVWGRRPAQAQARIAALRALGCTARLAIAEDLEAAQQTADIIVAATGSGEPLVFGDLVPPGCHVDLLGNHRPDQRECDTALVQRAHVYVDSRANALREAGELIIPMQRGQLDAHQVRGELADLCRMALPPERAPGSVTLFKSVGTALADLLCAQLVLQRLGLAQA</sequence>
<dbReference type="InterPro" id="IPR003462">
    <property type="entry name" value="ODC_Mu_crystall"/>
</dbReference>
<evidence type="ECO:0000313" key="2">
    <source>
        <dbReference type="Proteomes" id="UP001462640"/>
    </source>
</evidence>
<dbReference type="NCBIfam" id="NF004793">
    <property type="entry name" value="PRK06141.1"/>
    <property type="match status" value="1"/>
</dbReference>
<dbReference type="InterPro" id="IPR036291">
    <property type="entry name" value="NAD(P)-bd_dom_sf"/>
</dbReference>
<dbReference type="PANTHER" id="PTHR13812:SF19">
    <property type="entry name" value="KETIMINE REDUCTASE MU-CRYSTALLIN"/>
    <property type="match status" value="1"/>
</dbReference>
<proteinExistence type="predicted"/>
<dbReference type="Gene3D" id="3.30.1780.10">
    <property type="entry name" value="ornithine cyclodeaminase, domain 1"/>
    <property type="match status" value="1"/>
</dbReference>
<dbReference type="Gene3D" id="3.40.50.720">
    <property type="entry name" value="NAD(P)-binding Rossmann-like Domain"/>
    <property type="match status" value="1"/>
</dbReference>
<dbReference type="PANTHER" id="PTHR13812">
    <property type="entry name" value="KETIMINE REDUCTASE MU-CRYSTALLIN"/>
    <property type="match status" value="1"/>
</dbReference>
<dbReference type="InterPro" id="IPR023401">
    <property type="entry name" value="ODC_N"/>
</dbReference>
<accession>A0ABV0GJL5</accession>
<organism evidence="1 2">
    <name type="scientific">Roseateles flavus</name>
    <dbReference type="NCBI Taxonomy" id="3149041"/>
    <lineage>
        <taxon>Bacteria</taxon>
        <taxon>Pseudomonadati</taxon>
        <taxon>Pseudomonadota</taxon>
        <taxon>Betaproteobacteria</taxon>
        <taxon>Burkholderiales</taxon>
        <taxon>Sphaerotilaceae</taxon>
        <taxon>Roseateles</taxon>
    </lineage>
</organism>
<dbReference type="PIRSF" id="PIRSF001439">
    <property type="entry name" value="CryM"/>
    <property type="match status" value="1"/>
</dbReference>
<dbReference type="SUPFAM" id="SSF51735">
    <property type="entry name" value="NAD(P)-binding Rossmann-fold domains"/>
    <property type="match status" value="1"/>
</dbReference>
<name>A0ABV0GJL5_9BURK</name>
<evidence type="ECO:0000313" key="1">
    <source>
        <dbReference type="EMBL" id="MEO3715124.1"/>
    </source>
</evidence>
<dbReference type="Pfam" id="PF02423">
    <property type="entry name" value="OCD_Mu_crystall"/>
    <property type="match status" value="1"/>
</dbReference>